<keyword evidence="3" id="KW-1185">Reference proteome</keyword>
<evidence type="ECO:0000256" key="1">
    <source>
        <dbReference type="SAM" id="MobiDB-lite"/>
    </source>
</evidence>
<reference evidence="3" key="1">
    <citation type="submission" date="2011-03" db="EMBL/GenBank/DDBJ databases">
        <title>Draft genome sequence of Brevundimonas diminuta.</title>
        <authorList>
            <person name="Brown P.J.B."/>
            <person name="Buechlein A."/>
            <person name="Hemmerich C."/>
            <person name="Brun Y.V."/>
        </authorList>
    </citation>
    <scope>NUCLEOTIDE SEQUENCE [LARGE SCALE GENOMIC DNA]</scope>
    <source>
        <strain evidence="3">C19</strain>
    </source>
</reference>
<evidence type="ECO:0000313" key="3">
    <source>
        <dbReference type="Proteomes" id="UP000006512"/>
    </source>
</evidence>
<dbReference type="RefSeq" id="WP_006270797.1">
    <property type="nucleotide sequence ID" value="NZ_GL883076.1"/>
</dbReference>
<accession>F4QG23</accession>
<protein>
    <submittedName>
        <fullName evidence="2">Uncharacterized protein</fullName>
    </submittedName>
</protein>
<dbReference type="AlphaFoldDB" id="F4QG23"/>
<dbReference type="EMBL" id="GL883076">
    <property type="protein sequence ID" value="EGF93834.1"/>
    <property type="molecule type" value="Genomic_DNA"/>
</dbReference>
<dbReference type="Proteomes" id="UP000006512">
    <property type="component" value="Unassembled WGS sequence"/>
</dbReference>
<name>F4QG23_9CAUL</name>
<dbReference type="OrthoDB" id="7925850at2"/>
<dbReference type="STRING" id="715226.ABI_00660"/>
<gene>
    <name evidence="2" type="ORF">ABI_00660</name>
</gene>
<evidence type="ECO:0000313" key="2">
    <source>
        <dbReference type="EMBL" id="EGF93834.1"/>
    </source>
</evidence>
<organism evidence="2 3">
    <name type="scientific">Asticcacaulis biprosthecium C19</name>
    <dbReference type="NCBI Taxonomy" id="715226"/>
    <lineage>
        <taxon>Bacteria</taxon>
        <taxon>Pseudomonadati</taxon>
        <taxon>Pseudomonadota</taxon>
        <taxon>Alphaproteobacteria</taxon>
        <taxon>Caulobacterales</taxon>
        <taxon>Caulobacteraceae</taxon>
        <taxon>Asticcacaulis</taxon>
    </lineage>
</organism>
<feature type="region of interest" description="Disordered" evidence="1">
    <location>
        <begin position="18"/>
        <end position="64"/>
    </location>
</feature>
<sequence length="113" mass="12682">MTNSSTATLKTLDIDDLGLDSFKPKAPRSPDPGAPPETIKTAALAKKPEKKAPPPATVFPSREPIQPKYQQVNMHIRSDVAERFKALAVRDQYTTWKYGQIIEFLLDHYEKTS</sequence>
<dbReference type="HOGENOM" id="CLU_2128318_0_0_5"/>
<proteinExistence type="predicted"/>